<dbReference type="Gene3D" id="3.30.300.30">
    <property type="match status" value="1"/>
</dbReference>
<organism evidence="3 4">
    <name type="scientific">Caballeronia calidae</name>
    <dbReference type="NCBI Taxonomy" id="1777139"/>
    <lineage>
        <taxon>Bacteria</taxon>
        <taxon>Pseudomonadati</taxon>
        <taxon>Pseudomonadota</taxon>
        <taxon>Betaproteobacteria</taxon>
        <taxon>Burkholderiales</taxon>
        <taxon>Burkholderiaceae</taxon>
        <taxon>Caballeronia</taxon>
    </lineage>
</organism>
<dbReference type="OrthoDB" id="9766486at2"/>
<name>A0A158AYJ4_9BURK</name>
<evidence type="ECO:0000259" key="2">
    <source>
        <dbReference type="Pfam" id="PF13193"/>
    </source>
</evidence>
<sequence>MQHAVSESTQSAYAYPLLVKHLLHTPFTQALDQEIVYRGDLRMTYRDLRERIARLADGLSKLGVRQGTTVAMMDWDSHRYLESYFAVPMMGAVLQTVNVRLSQAEILYTLNHAGAEVLVVHTDFLPVVEAMKDQLETVRTFIWIDEKGSVAPAHTIPFAAEYEQMLAASATHYEFPDFDENTRATTFYTTGTTGLPKGVYFSHRQLVLHTITGMAAFASPVSGQRFHRGDVYMPITPMFHVHAWGIPFIATVLGVKQVYPGRYVPDRLVKLIRDEGVTFSHCVGTILHMLLVCPDAAGIDLSKWKVVIGGGALPQGLARSALERGIDVFAGYGMSETCPLLSLAQLSPTEAPKDLDDEVRLRCKTGRPLPLVDLRIVDEEMRDQPSDGRASGEIVVRTPWLTQGYLKNPEASAELWQGGYLHTQDIASIDTQGYLQITDRIKDVIKSGGEWVSSLEIESLISQHPGVSEVAVIGVKDEKWGERPVALVVLKPGYELPVSGDDIRKHVLDFSETGRISKYAVPQVVKFVDELEKTSVGKLNKKRLRERFAA</sequence>
<comment type="caution">
    <text evidence="3">The sequence shown here is derived from an EMBL/GenBank/DDBJ whole genome shotgun (WGS) entry which is preliminary data.</text>
</comment>
<dbReference type="InterPro" id="IPR000873">
    <property type="entry name" value="AMP-dep_synth/lig_dom"/>
</dbReference>
<reference evidence="3" key="1">
    <citation type="submission" date="2016-01" db="EMBL/GenBank/DDBJ databases">
        <authorList>
            <person name="Peeters C."/>
        </authorList>
    </citation>
    <scope>NUCLEOTIDE SEQUENCE</scope>
    <source>
        <strain evidence="3">LMG 29321</strain>
    </source>
</reference>
<dbReference type="AlphaFoldDB" id="A0A158AYJ4"/>
<dbReference type="Pfam" id="PF00501">
    <property type="entry name" value="AMP-binding"/>
    <property type="match status" value="1"/>
</dbReference>
<dbReference type="PANTHER" id="PTHR43767">
    <property type="entry name" value="LONG-CHAIN-FATTY-ACID--COA LIGASE"/>
    <property type="match status" value="1"/>
</dbReference>
<evidence type="ECO:0000313" key="4">
    <source>
        <dbReference type="Proteomes" id="UP000071859"/>
    </source>
</evidence>
<accession>A0A158AYJ4</accession>
<dbReference type="InterPro" id="IPR042099">
    <property type="entry name" value="ANL_N_sf"/>
</dbReference>
<gene>
    <name evidence="3" type="ORF">AWB78_02086</name>
</gene>
<dbReference type="InterPro" id="IPR025110">
    <property type="entry name" value="AMP-bd_C"/>
</dbReference>
<feature type="domain" description="AMP-dependent synthetase/ligase" evidence="1">
    <location>
        <begin position="32"/>
        <end position="406"/>
    </location>
</feature>
<proteinExistence type="predicted"/>
<keyword evidence="3" id="KW-0436">Ligase</keyword>
<dbReference type="InterPro" id="IPR050237">
    <property type="entry name" value="ATP-dep_AMP-bd_enzyme"/>
</dbReference>
<dbReference type="NCBIfam" id="NF004837">
    <property type="entry name" value="PRK06187.1"/>
    <property type="match status" value="1"/>
</dbReference>
<dbReference type="GO" id="GO:0016877">
    <property type="term" value="F:ligase activity, forming carbon-sulfur bonds"/>
    <property type="evidence" value="ECO:0007669"/>
    <property type="project" value="UniProtKB-ARBA"/>
</dbReference>
<feature type="domain" description="AMP-binding enzyme C-terminal" evidence="2">
    <location>
        <begin position="456"/>
        <end position="538"/>
    </location>
</feature>
<dbReference type="Gene3D" id="3.40.50.12780">
    <property type="entry name" value="N-terminal domain of ligase-like"/>
    <property type="match status" value="1"/>
</dbReference>
<evidence type="ECO:0000313" key="3">
    <source>
        <dbReference type="EMBL" id="SAK62845.1"/>
    </source>
</evidence>
<dbReference type="CDD" id="cd12119">
    <property type="entry name" value="ttLC_FACS_AlkK_like"/>
    <property type="match status" value="1"/>
</dbReference>
<dbReference type="RefSeq" id="WP_062604455.1">
    <property type="nucleotide sequence ID" value="NZ_FCOX02000008.1"/>
</dbReference>
<dbReference type="EMBL" id="FCOX02000008">
    <property type="protein sequence ID" value="SAK62845.1"/>
    <property type="molecule type" value="Genomic_DNA"/>
</dbReference>
<protein>
    <submittedName>
        <fullName evidence="3">AMP-dependent synthetase and ligase</fullName>
    </submittedName>
</protein>
<evidence type="ECO:0000259" key="1">
    <source>
        <dbReference type="Pfam" id="PF00501"/>
    </source>
</evidence>
<dbReference type="PANTHER" id="PTHR43767:SF11">
    <property type="entry name" value="MEDIUM-CHAIN-FATTY-ACID--COA LIGASE"/>
    <property type="match status" value="1"/>
</dbReference>
<dbReference type="SUPFAM" id="SSF56801">
    <property type="entry name" value="Acetyl-CoA synthetase-like"/>
    <property type="match status" value="1"/>
</dbReference>
<keyword evidence="4" id="KW-1185">Reference proteome</keyword>
<dbReference type="InterPro" id="IPR045851">
    <property type="entry name" value="AMP-bd_C_sf"/>
</dbReference>
<dbReference type="Proteomes" id="UP000071859">
    <property type="component" value="Unassembled WGS sequence"/>
</dbReference>
<dbReference type="Pfam" id="PF13193">
    <property type="entry name" value="AMP-binding_C"/>
    <property type="match status" value="1"/>
</dbReference>